<feature type="transmembrane region" description="Helical" evidence="1">
    <location>
        <begin position="182"/>
        <end position="202"/>
    </location>
</feature>
<gene>
    <name evidence="2" type="ORF">QBC35DRAFT_267425</name>
</gene>
<dbReference type="AlphaFoldDB" id="A0AAN6WUL4"/>
<dbReference type="Proteomes" id="UP001302126">
    <property type="component" value="Unassembled WGS sequence"/>
</dbReference>
<feature type="transmembrane region" description="Helical" evidence="1">
    <location>
        <begin position="143"/>
        <end position="162"/>
    </location>
</feature>
<evidence type="ECO:0000256" key="1">
    <source>
        <dbReference type="SAM" id="Phobius"/>
    </source>
</evidence>
<reference evidence="2" key="2">
    <citation type="submission" date="2023-05" db="EMBL/GenBank/DDBJ databases">
        <authorList>
            <consortium name="Lawrence Berkeley National Laboratory"/>
            <person name="Steindorff A."/>
            <person name="Hensen N."/>
            <person name="Bonometti L."/>
            <person name="Westerberg I."/>
            <person name="Brannstrom I.O."/>
            <person name="Guillou S."/>
            <person name="Cros-Aarteil S."/>
            <person name="Calhoun S."/>
            <person name="Haridas S."/>
            <person name="Kuo A."/>
            <person name="Mondo S."/>
            <person name="Pangilinan J."/>
            <person name="Riley R."/>
            <person name="Labutti K."/>
            <person name="Andreopoulos B."/>
            <person name="Lipzen A."/>
            <person name="Chen C."/>
            <person name="Yanf M."/>
            <person name="Daum C."/>
            <person name="Ng V."/>
            <person name="Clum A."/>
            <person name="Ohm R."/>
            <person name="Martin F."/>
            <person name="Silar P."/>
            <person name="Natvig D."/>
            <person name="Lalanne C."/>
            <person name="Gautier V."/>
            <person name="Ament-Velasquez S.L."/>
            <person name="Kruys A."/>
            <person name="Hutchinson M.I."/>
            <person name="Powell A.J."/>
            <person name="Barry K."/>
            <person name="Miller A.N."/>
            <person name="Grigoriev I.V."/>
            <person name="Debuchy R."/>
            <person name="Gladieux P."/>
            <person name="Thoren M.H."/>
            <person name="Johannesson H."/>
        </authorList>
    </citation>
    <scope>NUCLEOTIDE SEQUENCE</scope>
    <source>
        <strain evidence="2">PSN309</strain>
    </source>
</reference>
<feature type="transmembrane region" description="Helical" evidence="1">
    <location>
        <begin position="115"/>
        <end position="136"/>
    </location>
</feature>
<name>A0AAN6WUL4_9PEZI</name>
<feature type="transmembrane region" description="Helical" evidence="1">
    <location>
        <begin position="328"/>
        <end position="348"/>
    </location>
</feature>
<reference evidence="2" key="1">
    <citation type="journal article" date="2023" name="Mol. Phylogenet. Evol.">
        <title>Genome-scale phylogeny and comparative genomics of the fungal order Sordariales.</title>
        <authorList>
            <person name="Hensen N."/>
            <person name="Bonometti L."/>
            <person name="Westerberg I."/>
            <person name="Brannstrom I.O."/>
            <person name="Guillou S."/>
            <person name="Cros-Aarteil S."/>
            <person name="Calhoun S."/>
            <person name="Haridas S."/>
            <person name="Kuo A."/>
            <person name="Mondo S."/>
            <person name="Pangilinan J."/>
            <person name="Riley R."/>
            <person name="LaButti K."/>
            <person name="Andreopoulos B."/>
            <person name="Lipzen A."/>
            <person name="Chen C."/>
            <person name="Yan M."/>
            <person name="Daum C."/>
            <person name="Ng V."/>
            <person name="Clum A."/>
            <person name="Steindorff A."/>
            <person name="Ohm R.A."/>
            <person name="Martin F."/>
            <person name="Silar P."/>
            <person name="Natvig D.O."/>
            <person name="Lalanne C."/>
            <person name="Gautier V."/>
            <person name="Ament-Velasquez S.L."/>
            <person name="Kruys A."/>
            <person name="Hutchinson M.I."/>
            <person name="Powell A.J."/>
            <person name="Barry K."/>
            <person name="Miller A.N."/>
            <person name="Grigoriev I.V."/>
            <person name="Debuchy R."/>
            <person name="Gladieux P."/>
            <person name="Hiltunen Thoren M."/>
            <person name="Johannesson H."/>
        </authorList>
    </citation>
    <scope>NUCLEOTIDE SEQUENCE</scope>
    <source>
        <strain evidence="2">PSN309</strain>
    </source>
</reference>
<accession>A0AAN6WUL4</accession>
<protein>
    <submittedName>
        <fullName evidence="2">Uncharacterized protein</fullName>
    </submittedName>
</protein>
<keyword evidence="1" id="KW-1133">Transmembrane helix</keyword>
<sequence length="351" mass="37019">MVRVKEAAAEAITAVDSAAAALVGRPDFTNAVVAKSKSQLKRAPLTGPTRFALAVVLSFAISSLGRSFLSILTKNELANIAKDSSNSWTGSLVTSAFKLFGLAVGWYGGYDGHDLAALTLLSHGPATLLVSVFYGIRSLTAGAYLAVEVLSTFLPFLLLRQVSAAHSAAPGVPNQEIVADRAIRMLTSLQAGLVYSVVLYLASRTFLPTTLVVHFNGIPTIKPATDAAFLGFGSPTTQILSLLFGLAARSFIFEPVVTTPATSQDQEVAKFDPVNATLKQTVAWNLWGYTTRSKVCIVRTSLAMLFTAVGTYLDTALAINGVESYGAVTYAGIWVISALVTGLSLKYVGSI</sequence>
<evidence type="ECO:0000313" key="2">
    <source>
        <dbReference type="EMBL" id="KAK4186552.1"/>
    </source>
</evidence>
<feature type="transmembrane region" description="Helical" evidence="1">
    <location>
        <begin position="90"/>
        <end position="109"/>
    </location>
</feature>
<organism evidence="2 3">
    <name type="scientific">Podospora australis</name>
    <dbReference type="NCBI Taxonomy" id="1536484"/>
    <lineage>
        <taxon>Eukaryota</taxon>
        <taxon>Fungi</taxon>
        <taxon>Dikarya</taxon>
        <taxon>Ascomycota</taxon>
        <taxon>Pezizomycotina</taxon>
        <taxon>Sordariomycetes</taxon>
        <taxon>Sordariomycetidae</taxon>
        <taxon>Sordariales</taxon>
        <taxon>Podosporaceae</taxon>
        <taxon>Podospora</taxon>
    </lineage>
</organism>
<keyword evidence="1" id="KW-0812">Transmembrane</keyword>
<feature type="transmembrane region" description="Helical" evidence="1">
    <location>
        <begin position="302"/>
        <end position="322"/>
    </location>
</feature>
<keyword evidence="3" id="KW-1185">Reference proteome</keyword>
<feature type="transmembrane region" description="Helical" evidence="1">
    <location>
        <begin position="51"/>
        <end position="69"/>
    </location>
</feature>
<evidence type="ECO:0000313" key="3">
    <source>
        <dbReference type="Proteomes" id="UP001302126"/>
    </source>
</evidence>
<dbReference type="EMBL" id="MU864421">
    <property type="protein sequence ID" value="KAK4186552.1"/>
    <property type="molecule type" value="Genomic_DNA"/>
</dbReference>
<keyword evidence="1" id="KW-0472">Membrane</keyword>
<comment type="caution">
    <text evidence="2">The sequence shown here is derived from an EMBL/GenBank/DDBJ whole genome shotgun (WGS) entry which is preliminary data.</text>
</comment>
<proteinExistence type="predicted"/>